<comment type="caution">
    <text evidence="3">The sequence shown here is derived from an EMBL/GenBank/DDBJ whole genome shotgun (WGS) entry which is preliminary data.</text>
</comment>
<dbReference type="EMBL" id="BAAAZO010000002">
    <property type="protein sequence ID" value="GAA3597756.1"/>
    <property type="molecule type" value="Genomic_DNA"/>
</dbReference>
<accession>A0ABP6Z3F5</accession>
<gene>
    <name evidence="3" type="ORF">GCM10022223_11180</name>
</gene>
<keyword evidence="4" id="KW-1185">Reference proteome</keyword>
<feature type="signal peptide" evidence="2">
    <location>
        <begin position="1"/>
        <end position="25"/>
    </location>
</feature>
<evidence type="ECO:0000256" key="2">
    <source>
        <dbReference type="SAM" id="SignalP"/>
    </source>
</evidence>
<keyword evidence="1" id="KW-1133">Transmembrane helix</keyword>
<dbReference type="RefSeq" id="WP_231485871.1">
    <property type="nucleotide sequence ID" value="NZ_BAAAZO010000002.1"/>
</dbReference>
<keyword evidence="1" id="KW-0472">Membrane</keyword>
<keyword evidence="2" id="KW-0732">Signal</keyword>
<evidence type="ECO:0000313" key="4">
    <source>
        <dbReference type="Proteomes" id="UP001501074"/>
    </source>
</evidence>
<protein>
    <recommendedName>
        <fullName evidence="5">DUF5129 domain-containing protein</fullName>
    </recommendedName>
</protein>
<keyword evidence="1" id="KW-0812">Transmembrane</keyword>
<name>A0ABP6Z3F5_9ACTN</name>
<organism evidence="3 4">
    <name type="scientific">Kineosporia mesophila</name>
    <dbReference type="NCBI Taxonomy" id="566012"/>
    <lineage>
        <taxon>Bacteria</taxon>
        <taxon>Bacillati</taxon>
        <taxon>Actinomycetota</taxon>
        <taxon>Actinomycetes</taxon>
        <taxon>Kineosporiales</taxon>
        <taxon>Kineosporiaceae</taxon>
        <taxon>Kineosporia</taxon>
    </lineage>
</organism>
<feature type="transmembrane region" description="Helical" evidence="1">
    <location>
        <begin position="116"/>
        <end position="136"/>
    </location>
</feature>
<evidence type="ECO:0000313" key="3">
    <source>
        <dbReference type="EMBL" id="GAA3597756.1"/>
    </source>
</evidence>
<evidence type="ECO:0008006" key="5">
    <source>
        <dbReference type="Google" id="ProtNLM"/>
    </source>
</evidence>
<reference evidence="4" key="1">
    <citation type="journal article" date="2019" name="Int. J. Syst. Evol. Microbiol.">
        <title>The Global Catalogue of Microorganisms (GCM) 10K type strain sequencing project: providing services to taxonomists for standard genome sequencing and annotation.</title>
        <authorList>
            <consortium name="The Broad Institute Genomics Platform"/>
            <consortium name="The Broad Institute Genome Sequencing Center for Infectious Disease"/>
            <person name="Wu L."/>
            <person name="Ma J."/>
        </authorList>
    </citation>
    <scope>NUCLEOTIDE SEQUENCE [LARGE SCALE GENOMIC DNA]</scope>
    <source>
        <strain evidence="4">JCM 16902</strain>
    </source>
</reference>
<sequence length="273" mass="29120">MGRKGAITALALGALLLPAPSVASAAPDDSDLVYCLSGPHRDEVVTAASVLGSAHQGATGGTVRRRAGGADLSLEAWRAVDRPSFDRACAAVAWPLSADPPPAAEASTPWWRSSSAWFALAGVVLGAALSAFFSAVRESRARRRTQAAALRTAVRGFHLAVSVYVEDRRSADPGLRVSEDRVQTSRSDLLTQLAHASIDRRLLLEAQRLGQELDSASSPGSRPLGVALTTDWPMGRVDTTARGIEKALRTLLDDVMKLARAVEQPLWQRLRRT</sequence>
<evidence type="ECO:0000256" key="1">
    <source>
        <dbReference type="SAM" id="Phobius"/>
    </source>
</evidence>
<feature type="chain" id="PRO_5046814929" description="DUF5129 domain-containing protein" evidence="2">
    <location>
        <begin position="26"/>
        <end position="273"/>
    </location>
</feature>
<dbReference type="Proteomes" id="UP001501074">
    <property type="component" value="Unassembled WGS sequence"/>
</dbReference>
<proteinExistence type="predicted"/>